<evidence type="ECO:0000256" key="1">
    <source>
        <dbReference type="SAM" id="Phobius"/>
    </source>
</evidence>
<dbReference type="GO" id="GO:0031204">
    <property type="term" value="P:post-translational protein targeting to membrane, translocation"/>
    <property type="evidence" value="ECO:0007669"/>
    <property type="project" value="InterPro"/>
</dbReference>
<evidence type="ECO:0008006" key="4">
    <source>
        <dbReference type="Google" id="ProtNLM"/>
    </source>
</evidence>
<feature type="transmembrane region" description="Helical" evidence="1">
    <location>
        <begin position="6"/>
        <end position="25"/>
    </location>
</feature>
<gene>
    <name evidence="2" type="ORF">M407DRAFT_72178</name>
</gene>
<dbReference type="PANTHER" id="PTHR28229">
    <property type="entry name" value="TRANSLOCATION PROTEIN SEC66"/>
    <property type="match status" value="1"/>
</dbReference>
<dbReference type="EMBL" id="KN822998">
    <property type="protein sequence ID" value="KIO28169.1"/>
    <property type="molecule type" value="Genomic_DNA"/>
</dbReference>
<keyword evidence="1" id="KW-0472">Membrane</keyword>
<dbReference type="InterPro" id="IPR018624">
    <property type="entry name" value="Sec66"/>
</dbReference>
<protein>
    <recommendedName>
        <fullName evidence="4">Translocation protein sec66</fullName>
    </recommendedName>
</protein>
<keyword evidence="3" id="KW-1185">Reference proteome</keyword>
<name>A0A0C3QMP3_9AGAM</name>
<dbReference type="Proteomes" id="UP000054248">
    <property type="component" value="Unassembled WGS sequence"/>
</dbReference>
<dbReference type="AlphaFoldDB" id="A0A0C3QMP3"/>
<accession>A0A0C3QMP3</accession>
<dbReference type="STRING" id="1051891.A0A0C3QMP3"/>
<reference evidence="2 3" key="1">
    <citation type="submission" date="2014-04" db="EMBL/GenBank/DDBJ databases">
        <authorList>
            <consortium name="DOE Joint Genome Institute"/>
            <person name="Kuo A."/>
            <person name="Girlanda M."/>
            <person name="Perotto S."/>
            <person name="Kohler A."/>
            <person name="Nagy L.G."/>
            <person name="Floudas D."/>
            <person name="Copeland A."/>
            <person name="Barry K.W."/>
            <person name="Cichocki N."/>
            <person name="Veneault-Fourrey C."/>
            <person name="LaButti K."/>
            <person name="Lindquist E.A."/>
            <person name="Lipzen A."/>
            <person name="Lundell T."/>
            <person name="Morin E."/>
            <person name="Murat C."/>
            <person name="Sun H."/>
            <person name="Tunlid A."/>
            <person name="Henrissat B."/>
            <person name="Grigoriev I.V."/>
            <person name="Hibbett D.S."/>
            <person name="Martin F."/>
            <person name="Nordberg H.P."/>
            <person name="Cantor M.N."/>
            <person name="Hua S.X."/>
        </authorList>
    </citation>
    <scope>NUCLEOTIDE SEQUENCE [LARGE SCALE GENOMIC DNA]</scope>
    <source>
        <strain evidence="2 3">MUT 4182</strain>
    </source>
</reference>
<sequence length="169" mass="18821">MAASISLVVPVTYITLLVGSLLIFSRIYRKRTAARIAQQEPWFPSHPERDTYITLLQMQPPVSDVLLKAALLRRAVTDVQRILSFREDKAALQALLTKGSIGDDLWNAFLAAEKELEAEIVEVVGEANSFRDGWGQFIFQSASEVVNNMKHRDIFLSVPKMKSDAGTSG</sequence>
<keyword evidence="1" id="KW-0812">Transmembrane</keyword>
<evidence type="ECO:0000313" key="2">
    <source>
        <dbReference type="EMBL" id="KIO28169.1"/>
    </source>
</evidence>
<keyword evidence="1" id="KW-1133">Transmembrane helix</keyword>
<dbReference type="OrthoDB" id="73168at2759"/>
<organism evidence="2 3">
    <name type="scientific">Tulasnella calospora MUT 4182</name>
    <dbReference type="NCBI Taxonomy" id="1051891"/>
    <lineage>
        <taxon>Eukaryota</taxon>
        <taxon>Fungi</taxon>
        <taxon>Dikarya</taxon>
        <taxon>Basidiomycota</taxon>
        <taxon>Agaricomycotina</taxon>
        <taxon>Agaricomycetes</taxon>
        <taxon>Cantharellales</taxon>
        <taxon>Tulasnellaceae</taxon>
        <taxon>Tulasnella</taxon>
    </lineage>
</organism>
<evidence type="ECO:0000313" key="3">
    <source>
        <dbReference type="Proteomes" id="UP000054248"/>
    </source>
</evidence>
<dbReference type="PANTHER" id="PTHR28229:SF1">
    <property type="entry name" value="TRANSLOCATION PROTEIN SEC66"/>
    <property type="match status" value="1"/>
</dbReference>
<dbReference type="GO" id="GO:0031207">
    <property type="term" value="C:Sec62/Sec63 complex"/>
    <property type="evidence" value="ECO:0007669"/>
    <property type="project" value="InterPro"/>
</dbReference>
<dbReference type="HOGENOM" id="CLU_066294_0_1_1"/>
<proteinExistence type="predicted"/>
<dbReference type="Pfam" id="PF09802">
    <property type="entry name" value="Sec66"/>
    <property type="match status" value="1"/>
</dbReference>
<reference evidence="3" key="2">
    <citation type="submission" date="2015-01" db="EMBL/GenBank/DDBJ databases">
        <title>Evolutionary Origins and Diversification of the Mycorrhizal Mutualists.</title>
        <authorList>
            <consortium name="DOE Joint Genome Institute"/>
            <consortium name="Mycorrhizal Genomics Consortium"/>
            <person name="Kohler A."/>
            <person name="Kuo A."/>
            <person name="Nagy L.G."/>
            <person name="Floudas D."/>
            <person name="Copeland A."/>
            <person name="Barry K.W."/>
            <person name="Cichocki N."/>
            <person name="Veneault-Fourrey C."/>
            <person name="LaButti K."/>
            <person name="Lindquist E.A."/>
            <person name="Lipzen A."/>
            <person name="Lundell T."/>
            <person name="Morin E."/>
            <person name="Murat C."/>
            <person name="Riley R."/>
            <person name="Ohm R."/>
            <person name="Sun H."/>
            <person name="Tunlid A."/>
            <person name="Henrissat B."/>
            <person name="Grigoriev I.V."/>
            <person name="Hibbett D.S."/>
            <person name="Martin F."/>
        </authorList>
    </citation>
    <scope>NUCLEOTIDE SEQUENCE [LARGE SCALE GENOMIC DNA]</scope>
    <source>
        <strain evidence="3">MUT 4182</strain>
    </source>
</reference>